<dbReference type="InterPro" id="IPR011032">
    <property type="entry name" value="GroES-like_sf"/>
</dbReference>
<evidence type="ECO:0000313" key="9">
    <source>
        <dbReference type="Proteomes" id="UP001152649"/>
    </source>
</evidence>
<keyword evidence="5" id="KW-0560">Oxidoreductase</keyword>
<accession>A0A9W4ISS3</accession>
<organism evidence="8 9">
    <name type="scientific">Penicillium salamii</name>
    <dbReference type="NCBI Taxonomy" id="1612424"/>
    <lineage>
        <taxon>Eukaryota</taxon>
        <taxon>Fungi</taxon>
        <taxon>Dikarya</taxon>
        <taxon>Ascomycota</taxon>
        <taxon>Pezizomycotina</taxon>
        <taxon>Eurotiomycetes</taxon>
        <taxon>Eurotiomycetidae</taxon>
        <taxon>Eurotiales</taxon>
        <taxon>Aspergillaceae</taxon>
        <taxon>Penicillium</taxon>
    </lineage>
</organism>
<dbReference type="GO" id="GO:0004022">
    <property type="term" value="F:alcohol dehydrogenase (NAD+) activity"/>
    <property type="evidence" value="ECO:0007669"/>
    <property type="project" value="TreeGrafter"/>
</dbReference>
<evidence type="ECO:0000256" key="5">
    <source>
        <dbReference type="ARBA" id="ARBA00023002"/>
    </source>
</evidence>
<evidence type="ECO:0000313" key="8">
    <source>
        <dbReference type="EMBL" id="CAG8339546.1"/>
    </source>
</evidence>
<evidence type="ECO:0000256" key="2">
    <source>
        <dbReference type="ARBA" id="ARBA00008072"/>
    </source>
</evidence>
<evidence type="ECO:0000256" key="3">
    <source>
        <dbReference type="ARBA" id="ARBA00022723"/>
    </source>
</evidence>
<dbReference type="Proteomes" id="UP001152649">
    <property type="component" value="Unassembled WGS sequence"/>
</dbReference>
<dbReference type="PANTHER" id="PTHR42940">
    <property type="entry name" value="ALCOHOL DEHYDROGENASE 1-RELATED"/>
    <property type="match status" value="1"/>
</dbReference>
<keyword evidence="3" id="KW-0479">Metal-binding</keyword>
<reference evidence="8" key="1">
    <citation type="submission" date="2021-07" db="EMBL/GenBank/DDBJ databases">
        <authorList>
            <person name="Branca A.L. A."/>
        </authorList>
    </citation>
    <scope>NUCLEOTIDE SEQUENCE</scope>
</reference>
<keyword evidence="9" id="KW-1185">Reference proteome</keyword>
<evidence type="ECO:0000259" key="6">
    <source>
        <dbReference type="Pfam" id="PF00107"/>
    </source>
</evidence>
<dbReference type="SUPFAM" id="SSF51735">
    <property type="entry name" value="NAD(P)-binding Rossmann-fold domains"/>
    <property type="match status" value="1"/>
</dbReference>
<sequence length="304" mass="32952">MGPTTMKAIQIQHYNEPYHVSDVEIPTPKPHQVLVRIKAAGFCHTDLMALNNDFNTPLPFIGSHEPAGVIEHVGADVYMRRLQSSDARFLVKLPDDMEFKVAAPLMCAGISIYGGIVRAGVPKGGSIGIVGIGGLGHIGTQVAKCMGYKVVAIDVKQSALDEVEAYDHAPDLSILATDPVDVSLQKIDRVVSSNYRGLDATVLATDHPAAFDLAAALTRKHGTMVLLGQPEKGITMSYHSTIYKDIKLVGSLVADTAEAQEFVTLFHQNKLHVQLTEWKLEEAEKMKQAYLEGSVNGKNVIVID</sequence>
<comment type="cofactor">
    <cofactor evidence="1">
        <name>Zn(2+)</name>
        <dbReference type="ChEBI" id="CHEBI:29105"/>
    </cofactor>
</comment>
<dbReference type="GO" id="GO:0046872">
    <property type="term" value="F:metal ion binding"/>
    <property type="evidence" value="ECO:0007669"/>
    <property type="project" value="UniProtKB-KW"/>
</dbReference>
<evidence type="ECO:0000256" key="4">
    <source>
        <dbReference type="ARBA" id="ARBA00022833"/>
    </source>
</evidence>
<dbReference type="InterPro" id="IPR013154">
    <property type="entry name" value="ADH-like_N"/>
</dbReference>
<dbReference type="InterPro" id="IPR036291">
    <property type="entry name" value="NAD(P)-bd_dom_sf"/>
</dbReference>
<dbReference type="InterPro" id="IPR013149">
    <property type="entry name" value="ADH-like_C"/>
</dbReference>
<feature type="domain" description="Alcohol dehydrogenase-like N-terminal" evidence="7">
    <location>
        <begin position="29"/>
        <end position="77"/>
    </location>
</feature>
<proteinExistence type="inferred from homology"/>
<name>A0A9W4ISS3_9EURO</name>
<evidence type="ECO:0008006" key="10">
    <source>
        <dbReference type="Google" id="ProtNLM"/>
    </source>
</evidence>
<gene>
    <name evidence="8" type="ORF">PSALAMII_LOCUS2823</name>
</gene>
<dbReference type="GO" id="GO:0005737">
    <property type="term" value="C:cytoplasm"/>
    <property type="evidence" value="ECO:0007669"/>
    <property type="project" value="TreeGrafter"/>
</dbReference>
<dbReference type="OrthoDB" id="256333at2759"/>
<dbReference type="EMBL" id="CAJVPG010000110">
    <property type="protein sequence ID" value="CAG8339546.1"/>
    <property type="molecule type" value="Genomic_DNA"/>
</dbReference>
<dbReference type="Gene3D" id="3.90.180.10">
    <property type="entry name" value="Medium-chain alcohol dehydrogenases, catalytic domain"/>
    <property type="match status" value="2"/>
</dbReference>
<keyword evidence="4" id="KW-0862">Zinc</keyword>
<dbReference type="SUPFAM" id="SSF50129">
    <property type="entry name" value="GroES-like"/>
    <property type="match status" value="1"/>
</dbReference>
<dbReference type="Pfam" id="PF00107">
    <property type="entry name" value="ADH_zinc_N"/>
    <property type="match status" value="1"/>
</dbReference>
<evidence type="ECO:0000256" key="1">
    <source>
        <dbReference type="ARBA" id="ARBA00001947"/>
    </source>
</evidence>
<comment type="caution">
    <text evidence="8">The sequence shown here is derived from an EMBL/GenBank/DDBJ whole genome shotgun (WGS) entry which is preliminary data.</text>
</comment>
<evidence type="ECO:0000259" key="7">
    <source>
        <dbReference type="Pfam" id="PF08240"/>
    </source>
</evidence>
<dbReference type="AlphaFoldDB" id="A0A9W4ISS3"/>
<protein>
    <recommendedName>
        <fullName evidence="10">Enoyl reductase (ER) domain-containing protein</fullName>
    </recommendedName>
</protein>
<dbReference type="PANTHER" id="PTHR42940:SF8">
    <property type="entry name" value="VACUOLAR PROTEIN SORTING-ASSOCIATED PROTEIN 11"/>
    <property type="match status" value="1"/>
</dbReference>
<dbReference type="Pfam" id="PF08240">
    <property type="entry name" value="ADH_N"/>
    <property type="match status" value="1"/>
</dbReference>
<dbReference type="Gene3D" id="3.40.50.720">
    <property type="entry name" value="NAD(P)-binding Rossmann-like Domain"/>
    <property type="match status" value="1"/>
</dbReference>
<feature type="domain" description="Alcohol dehydrogenase-like C-terminal" evidence="6">
    <location>
        <begin position="134"/>
        <end position="266"/>
    </location>
</feature>
<comment type="similarity">
    <text evidence="2">Belongs to the zinc-containing alcohol dehydrogenase family.</text>
</comment>